<dbReference type="InterPro" id="IPR025103">
    <property type="entry name" value="DUF4011"/>
</dbReference>
<dbReference type="PANTHER" id="PTHR10887:SF495">
    <property type="entry name" value="HELICASE SENATAXIN ISOFORM X1-RELATED"/>
    <property type="match status" value="1"/>
</dbReference>
<dbReference type="GO" id="GO:0004386">
    <property type="term" value="F:helicase activity"/>
    <property type="evidence" value="ECO:0007669"/>
    <property type="project" value="InterPro"/>
</dbReference>
<dbReference type="EMBL" id="CP042301">
    <property type="protein sequence ID" value="QDZ00792.2"/>
    <property type="molecule type" value="Genomic_DNA"/>
</dbReference>
<feature type="region of interest" description="Disordered" evidence="1">
    <location>
        <begin position="161"/>
        <end position="181"/>
    </location>
</feature>
<dbReference type="SUPFAM" id="SSF54534">
    <property type="entry name" value="FKBP-like"/>
    <property type="match status" value="1"/>
</dbReference>
<evidence type="ECO:0000256" key="1">
    <source>
        <dbReference type="SAM" id="MobiDB-lite"/>
    </source>
</evidence>
<dbReference type="Proteomes" id="UP000321389">
    <property type="component" value="Chromosome"/>
</dbReference>
<dbReference type="Gene3D" id="3.40.50.300">
    <property type="entry name" value="P-loop containing nucleotide triphosphate hydrolases"/>
    <property type="match status" value="3"/>
</dbReference>
<dbReference type="PANTHER" id="PTHR10887">
    <property type="entry name" value="DNA2/NAM7 HELICASE FAMILY"/>
    <property type="match status" value="1"/>
</dbReference>
<dbReference type="InterPro" id="IPR049468">
    <property type="entry name" value="Restrct_endonuc-II-like_dom"/>
</dbReference>
<dbReference type="Gene3D" id="3.40.960.10">
    <property type="entry name" value="VSR Endonuclease"/>
    <property type="match status" value="1"/>
</dbReference>
<dbReference type="SUPFAM" id="SSF52540">
    <property type="entry name" value="P-loop containing nucleoside triphosphate hydrolases"/>
    <property type="match status" value="2"/>
</dbReference>
<name>A0A5B8KZ30_9HYPH</name>
<dbReference type="InterPro" id="IPR011335">
    <property type="entry name" value="Restrct_endonuc-II-like"/>
</dbReference>
<proteinExistence type="predicted"/>
<dbReference type="Pfam" id="PF18741">
    <property type="entry name" value="MTES_1575"/>
    <property type="match status" value="1"/>
</dbReference>
<sequence>MATPEDAVDKFGEISQLVNEKIEDLRLRLLDLTARNPLIRVRLSHASNSYVRVVDELPDVLFFRLSESRAMHFAPLPPLEEDPPDEQTRDFLDAVSVARATDEIYRASLDKLDPNGTDYLDKSRNLERALKDRVRELAGLPPRPTSKDIASLATHARAHGITPAFDLPDPDDEREDGRHTDDEIQTLQLPRDLERRLNSIISKGNTWQQETGVNVVQAAFGFLEWSDPNGRDNNLSPLIVLPVVLKSQKTPRGAKFNVVGAGENAESNGVLAERLKRDFGLKLPDYDGGSTEEYFELIDKLKPDIPTWKVRRQVVFGIFPSARIAMYHDLDTTAADFANNDIVRAIMAGTQTSGLSPYAKDHDVDAADDEGRSPLMVMDADTSQVSTILDVASGKNIAVEGPPGTGKSQTIVNVIASALADGKKVLFVAEKLAALDVVRSRLETVGLGEFILPLQASRSSRKDVVASLRDRLTMGRAQRPRDFDTKHQRLRETRAKLGEYVEILSSIFAGTGRTVFEILGKAIATGPAVADLSREIRELSLVPHGEYDDATLQGILDRARAFDAALATASTTPDFWRGTHLVSLTPIEADEILEITRGAASRAARAGQCRKRCQEFGIGLPESLAQQRDHAVAIKDFLTAVDLDQLEEWAHLIAVDDIEPMRRITASAENMAELTGRISAQLVDLHARDAVERALEICQLHGLASPDPAALAGKTEKVARTLQAVSSVRRRIAEFQEHCAESAGWTLRMFHVARKLVTGAGRDVLHLRTDELASPAALPALKALVARGKELADDKDKLSTMFFLEGTVSRETVRGALAAIKGMGALSFLSTDAKSAKKFYMETSRNNRFDKEQSIRELTSLADFVDRESDFKNDSRCKDLFGLNFSGLSTDFVQYEKLVAFLENVDASFPGPEHQRIRAFIKTADTELLLSLPDVGSLDQDITPSDLDQIMDREQAKVDESGKVLEELRSVAAAFCNPASMAVRDMERLLADLGALKEHREAISADCHILGIQSDNGVGNSTFSTLERWIALKEVVGGDRQLAEALRAAASSGNLPPIGQALGDLVEELKALDRTVADVTQKTGVDLEELMGKPVDLESWLSGASVDRTGLLAHSDVRRARTAVERDGFGWIAERQLSRELDRSTAEIVDAVVARFLASRVYDQHGEALSGYTGEKLSELRRRLAELDRQLIALSRDKLRAELYDAADPPPGNGVGRKADYTDMALIWSEIEKKKRFISVRDLVRRAADAVLELKPCWMMSPQAVAQFVPKGKVQFDLCIIDEASQMPPEDAIGALFRSSQTMIVGDTNQLPPTSFFQKMLDDEVDDDEKETVLQESVLEMAKSTYRPARRLRWHYRSQHSGLIKFSNRLIYDDDLIVFPSPDEIRADMGVSLQQVGGSYKSGLNADEAQAVMEAVVRFMREHPDRSLGVVAVNKQQADHLRELFDNDFLPEHAHVRRYVEQWEENRDGLESFFIKNLENVQGDERDVIFISTVYGPGKPGDAVAQRFGPINGIAGQRRLNVLFSRAKLRIVTFSSMSSADIRAEENGNKGAWMLKRWLEYSATGILESGDITDREPDSDFERHVIEQIRSMGCEPVAQVGVAGYFIDIGVKHPDWPHGYLLGVECDGAAYHSSRSARDRDRLRQEVLEQLGWKLVRIWSTDWFADPRREATVLRQSIANRLEELRSTTIELAGKPEIGGLDRDQPAGKAEVEFELTPPPEPARTKRAIQQRFDLSPTKPVAEPLVEQSDRIEIGDTVRLRYLTHGQDVIQVTISKHGNDPERGLVGHAMPLAEAVLDAQEGDEIEVLNGSYLRSAVIEKVIKAKATL</sequence>
<dbReference type="RefSeq" id="WP_167812987.1">
    <property type="nucleotide sequence ID" value="NZ_CP042301.2"/>
</dbReference>
<dbReference type="FunFam" id="3.40.960.10:FF:000002">
    <property type="entry name" value="DNA helicase related protein"/>
    <property type="match status" value="1"/>
</dbReference>
<accession>A0A5B8KZ30</accession>
<gene>
    <name evidence="5" type="ORF">FQ775_10565</name>
</gene>
<organism evidence="5 6">
    <name type="scientific">Nitratireductor mangrovi</name>
    <dbReference type="NCBI Taxonomy" id="2599600"/>
    <lineage>
        <taxon>Bacteria</taxon>
        <taxon>Pseudomonadati</taxon>
        <taxon>Pseudomonadota</taxon>
        <taxon>Alphaproteobacteria</taxon>
        <taxon>Hyphomicrobiales</taxon>
        <taxon>Phyllobacteriaceae</taxon>
        <taxon>Nitratireductor</taxon>
    </lineage>
</organism>
<dbReference type="SUPFAM" id="SSF52980">
    <property type="entry name" value="Restriction endonuclease-like"/>
    <property type="match status" value="1"/>
</dbReference>
<dbReference type="GO" id="GO:0032784">
    <property type="term" value="P:regulation of DNA-templated transcription elongation"/>
    <property type="evidence" value="ECO:0007669"/>
    <property type="project" value="InterPro"/>
</dbReference>
<evidence type="ECO:0000259" key="4">
    <source>
        <dbReference type="Pfam" id="PF18741"/>
    </source>
</evidence>
<dbReference type="InterPro" id="IPR045055">
    <property type="entry name" value="DNA2/NAM7-like"/>
</dbReference>
<dbReference type="Pfam" id="PF13195">
    <property type="entry name" value="DUF4011"/>
    <property type="match status" value="1"/>
</dbReference>
<feature type="domain" description="DNA2/NAM7 helicase helicase" evidence="2">
    <location>
        <begin position="1275"/>
        <end position="1315"/>
    </location>
</feature>
<feature type="domain" description="DNA2/NAM7 helicase helicase" evidence="2">
    <location>
        <begin position="381"/>
        <end position="444"/>
    </location>
</feature>
<dbReference type="InterPro" id="IPR027417">
    <property type="entry name" value="P-loop_NTPase"/>
</dbReference>
<dbReference type="Pfam" id="PF13087">
    <property type="entry name" value="AAA_12"/>
    <property type="match status" value="1"/>
</dbReference>
<feature type="domain" description="DNA2/NAM7 helicase-like C-terminal" evidence="3">
    <location>
        <begin position="1335"/>
        <end position="1533"/>
    </location>
</feature>
<keyword evidence="6" id="KW-1185">Reference proteome</keyword>
<reference evidence="5" key="1">
    <citation type="submission" date="2020-04" db="EMBL/GenBank/DDBJ databases">
        <title>Nitratireductor sp. nov. isolated from mangrove soil.</title>
        <authorList>
            <person name="Ye Y."/>
        </authorList>
    </citation>
    <scope>NUCLEOTIDE SEQUENCE</scope>
    <source>
        <strain evidence="5">SY7</strain>
    </source>
</reference>
<dbReference type="Gene3D" id="3.10.50.30">
    <property type="entry name" value="Transcription elongation factor, GreA/GreB, C-terminal domain"/>
    <property type="match status" value="1"/>
</dbReference>
<dbReference type="InterPro" id="IPR041679">
    <property type="entry name" value="DNA2/NAM7-like_C"/>
</dbReference>
<evidence type="ECO:0000313" key="5">
    <source>
        <dbReference type="EMBL" id="QDZ00792.2"/>
    </source>
</evidence>
<dbReference type="CDD" id="cd18808">
    <property type="entry name" value="SF1_C_Upf1"/>
    <property type="match status" value="1"/>
</dbReference>
<dbReference type="InterPro" id="IPR041677">
    <property type="entry name" value="DNA2/NAM7_AAA_11"/>
</dbReference>
<dbReference type="Pfam" id="PF13086">
    <property type="entry name" value="AAA_11"/>
    <property type="match status" value="2"/>
</dbReference>
<protein>
    <submittedName>
        <fullName evidence="5">DUF4011 domain-containing protein</fullName>
    </submittedName>
</protein>
<dbReference type="InterPro" id="IPR036953">
    <property type="entry name" value="GreA/GreB_C_sf"/>
</dbReference>
<evidence type="ECO:0000313" key="6">
    <source>
        <dbReference type="Proteomes" id="UP000321389"/>
    </source>
</evidence>
<feature type="domain" description="Restriction endonuclease type II-like" evidence="4">
    <location>
        <begin position="1581"/>
        <end position="1678"/>
    </location>
</feature>
<dbReference type="KEGG" id="niy:FQ775_10565"/>
<evidence type="ECO:0000259" key="3">
    <source>
        <dbReference type="Pfam" id="PF13087"/>
    </source>
</evidence>
<evidence type="ECO:0000259" key="2">
    <source>
        <dbReference type="Pfam" id="PF13086"/>
    </source>
</evidence>
<dbReference type="InterPro" id="IPR047187">
    <property type="entry name" value="SF1_C_Upf1"/>
</dbReference>
<dbReference type="GO" id="GO:0003677">
    <property type="term" value="F:DNA binding"/>
    <property type="evidence" value="ECO:0007669"/>
    <property type="project" value="InterPro"/>
</dbReference>